<dbReference type="Pfam" id="PF01169">
    <property type="entry name" value="GDT1"/>
    <property type="match status" value="2"/>
</dbReference>
<dbReference type="KEGG" id="egr:104422089"/>
<dbReference type="GO" id="GO:0032472">
    <property type="term" value="P:Golgi calcium ion transport"/>
    <property type="evidence" value="ECO:0000318"/>
    <property type="project" value="GO_Central"/>
</dbReference>
<feature type="transmembrane region" description="Helical" evidence="6">
    <location>
        <begin position="41"/>
        <end position="64"/>
    </location>
</feature>
<feature type="transmembrane region" description="Helical" evidence="6">
    <location>
        <begin position="161"/>
        <end position="182"/>
    </location>
</feature>
<comment type="similarity">
    <text evidence="2 6">Belongs to the GDT1 family.</text>
</comment>
<dbReference type="GO" id="GO:0071421">
    <property type="term" value="P:manganese ion transmembrane transport"/>
    <property type="evidence" value="ECO:0000318"/>
    <property type="project" value="GO_Central"/>
</dbReference>
<protein>
    <recommendedName>
        <fullName evidence="6">GDT1 family protein</fullName>
    </recommendedName>
</protein>
<evidence type="ECO:0000313" key="7">
    <source>
        <dbReference type="EMBL" id="KCW52034.1"/>
    </source>
</evidence>
<evidence type="ECO:0000256" key="5">
    <source>
        <dbReference type="ARBA" id="ARBA00023136"/>
    </source>
</evidence>
<dbReference type="InterPro" id="IPR001727">
    <property type="entry name" value="GDT1-like"/>
</dbReference>
<evidence type="ECO:0000256" key="3">
    <source>
        <dbReference type="ARBA" id="ARBA00022692"/>
    </source>
</evidence>
<evidence type="ECO:0000256" key="1">
    <source>
        <dbReference type="ARBA" id="ARBA00004141"/>
    </source>
</evidence>
<name>A0A059AE77_EUCGR</name>
<dbReference type="PANTHER" id="PTHR12608">
    <property type="entry name" value="TRANSMEMBRANE PROTEIN HTP-1 RELATED"/>
    <property type="match status" value="1"/>
</dbReference>
<dbReference type="GO" id="GO:0032468">
    <property type="term" value="P:Golgi calcium ion homeostasis"/>
    <property type="evidence" value="ECO:0000318"/>
    <property type="project" value="GO_Central"/>
</dbReference>
<evidence type="ECO:0000256" key="4">
    <source>
        <dbReference type="ARBA" id="ARBA00022989"/>
    </source>
</evidence>
<reference evidence="7" key="1">
    <citation type="submission" date="2013-07" db="EMBL/GenBank/DDBJ databases">
        <title>The genome of Eucalyptus grandis.</title>
        <authorList>
            <person name="Schmutz J."/>
            <person name="Hayes R."/>
            <person name="Myburg A."/>
            <person name="Tuskan G."/>
            <person name="Grattapaglia D."/>
            <person name="Rokhsar D.S."/>
        </authorList>
    </citation>
    <scope>NUCLEOTIDE SEQUENCE</scope>
    <source>
        <tissue evidence="7">Leaf extractions</tissue>
    </source>
</reference>
<comment type="caution">
    <text evidence="6">Lacks conserved residue(s) required for the propagation of feature annotation.</text>
</comment>
<dbReference type="InParanoid" id="A0A059AE77"/>
<dbReference type="PANTHER" id="PTHR12608:SF11">
    <property type="entry name" value="GDT1 FAMILY PROTEIN"/>
    <property type="match status" value="1"/>
</dbReference>
<dbReference type="GO" id="GO:0005794">
    <property type="term" value="C:Golgi apparatus"/>
    <property type="evidence" value="ECO:0000318"/>
    <property type="project" value="GO_Central"/>
</dbReference>
<comment type="subcellular location">
    <subcellularLocation>
        <location evidence="1 6">Membrane</location>
        <topology evidence="1 6">Multi-pass membrane protein</topology>
    </subcellularLocation>
</comment>
<dbReference type="eggNOG" id="KOG2881">
    <property type="taxonomic scope" value="Eukaryota"/>
</dbReference>
<evidence type="ECO:0000256" key="6">
    <source>
        <dbReference type="RuleBase" id="RU365102"/>
    </source>
</evidence>
<accession>A0A059AE77</accession>
<dbReference type="AlphaFoldDB" id="A0A059AE77"/>
<dbReference type="GO" id="GO:0070588">
    <property type="term" value="P:calcium ion transmembrane transport"/>
    <property type="evidence" value="ECO:0000318"/>
    <property type="project" value="GO_Central"/>
</dbReference>
<organism evidence="7">
    <name type="scientific">Eucalyptus grandis</name>
    <name type="common">Flooded gum</name>
    <dbReference type="NCBI Taxonomy" id="71139"/>
    <lineage>
        <taxon>Eukaryota</taxon>
        <taxon>Viridiplantae</taxon>
        <taxon>Streptophyta</taxon>
        <taxon>Embryophyta</taxon>
        <taxon>Tracheophyta</taxon>
        <taxon>Spermatophyta</taxon>
        <taxon>Magnoliopsida</taxon>
        <taxon>eudicotyledons</taxon>
        <taxon>Gunneridae</taxon>
        <taxon>Pentapetalae</taxon>
        <taxon>rosids</taxon>
        <taxon>malvids</taxon>
        <taxon>Myrtales</taxon>
        <taxon>Myrtaceae</taxon>
        <taxon>Myrtoideae</taxon>
        <taxon>Eucalypteae</taxon>
        <taxon>Eucalyptus</taxon>
    </lineage>
</organism>
<dbReference type="EMBL" id="KK198762">
    <property type="protein sequence ID" value="KCW52034.1"/>
    <property type="molecule type" value="Genomic_DNA"/>
</dbReference>
<dbReference type="OrthoDB" id="1699671at2759"/>
<evidence type="ECO:0000256" key="2">
    <source>
        <dbReference type="ARBA" id="ARBA00009190"/>
    </source>
</evidence>
<sequence>MDALVIQGFTKSLATTMLSEVGGRTFCVAAILATQYPRKSVLLGCLVSVTAKTVISAMVGWAALSLLSKNWSHHVTTFMFFLLGLRSLWEGFTKDDDDNEELEVEKGWLMMICRRNRSLSLTSHQSFSRMAASQAFSLTFFRNWCNKSQLATIGLAADENILAVVLGGIAGQVLCTVAAVTGGESLASKISERLVTLLGGFLFLAFGVQSLLSPS</sequence>
<proteinExistence type="inferred from homology"/>
<keyword evidence="3 6" id="KW-0812">Transmembrane</keyword>
<gene>
    <name evidence="7" type="ORF">EUGRSUZ_J01473</name>
</gene>
<keyword evidence="5 6" id="KW-0472">Membrane</keyword>
<dbReference type="Gramene" id="KCW52034">
    <property type="protein sequence ID" value="KCW52034"/>
    <property type="gene ID" value="EUGRSUZ_J01473"/>
</dbReference>
<dbReference type="GO" id="GO:0016020">
    <property type="term" value="C:membrane"/>
    <property type="evidence" value="ECO:0007669"/>
    <property type="project" value="UniProtKB-SubCell"/>
</dbReference>
<keyword evidence="4 6" id="KW-1133">Transmembrane helix</keyword>
<dbReference type="GO" id="GO:0015085">
    <property type="term" value="F:calcium ion transmembrane transporter activity"/>
    <property type="evidence" value="ECO:0000318"/>
    <property type="project" value="GO_Central"/>
</dbReference>
<feature type="transmembrane region" description="Helical" evidence="6">
    <location>
        <begin position="194"/>
        <end position="212"/>
    </location>
</feature>
<dbReference type="GO" id="GO:0005384">
    <property type="term" value="F:manganese ion transmembrane transporter activity"/>
    <property type="evidence" value="ECO:0000318"/>
    <property type="project" value="GO_Central"/>
</dbReference>